<dbReference type="GO" id="GO:0032259">
    <property type="term" value="P:methylation"/>
    <property type="evidence" value="ECO:0007669"/>
    <property type="project" value="UniProtKB-KW"/>
</dbReference>
<proteinExistence type="predicted"/>
<dbReference type="EMBL" id="LT629739">
    <property type="protein sequence ID" value="SDS05383.1"/>
    <property type="molecule type" value="Genomic_DNA"/>
</dbReference>
<organism evidence="1 2">
    <name type="scientific">Brevibacterium sandarakinum</name>
    <dbReference type="NCBI Taxonomy" id="629680"/>
    <lineage>
        <taxon>Bacteria</taxon>
        <taxon>Bacillati</taxon>
        <taxon>Actinomycetota</taxon>
        <taxon>Actinomycetes</taxon>
        <taxon>Micrococcales</taxon>
        <taxon>Brevibacteriaceae</taxon>
        <taxon>Brevibacterium</taxon>
    </lineage>
</organism>
<dbReference type="GO" id="GO:0008168">
    <property type="term" value="F:methyltransferase activity"/>
    <property type="evidence" value="ECO:0007669"/>
    <property type="project" value="UniProtKB-KW"/>
</dbReference>
<dbReference type="STRING" id="629680.SAMN04489751_1117"/>
<dbReference type="InterPro" id="IPR025247">
    <property type="entry name" value="EcoRI-like_methylase"/>
</dbReference>
<keyword evidence="1" id="KW-0808">Transferase</keyword>
<gene>
    <name evidence="1" type="ORF">SAMN04489751_1117</name>
</gene>
<evidence type="ECO:0000313" key="2">
    <source>
        <dbReference type="Proteomes" id="UP000199700"/>
    </source>
</evidence>
<protein>
    <submittedName>
        <fullName evidence="1">Adenine-specific methyltransferase EcoRI</fullName>
    </submittedName>
</protein>
<dbReference type="AlphaFoldDB" id="A0A1H1P2H9"/>
<keyword evidence="2" id="KW-1185">Reference proteome</keyword>
<name>A0A1H1P2H9_BRESA</name>
<accession>A0A1H1P2H9</accession>
<dbReference type="Pfam" id="PF13651">
    <property type="entry name" value="EcoRI_methylase"/>
    <property type="match status" value="1"/>
</dbReference>
<evidence type="ECO:0000313" key="1">
    <source>
        <dbReference type="EMBL" id="SDS05383.1"/>
    </source>
</evidence>
<reference evidence="1" key="1">
    <citation type="submission" date="2016-10" db="EMBL/GenBank/DDBJ databases">
        <authorList>
            <person name="Varghese N."/>
            <person name="Submissions S."/>
        </authorList>
    </citation>
    <scope>NUCLEOTIDE SEQUENCE [LARGE SCALE GENOMIC DNA]</scope>
    <source>
        <strain evidence="1">DSM 22082</strain>
    </source>
</reference>
<keyword evidence="1" id="KW-0489">Methyltransferase</keyword>
<sequence>MTSQTAKSTYSHLRTAKKAKEDEFYTTLTDVEKELRHYRKHFKGKVVYCNCDDPRVSNFFTTSATRRPAPSKLGVTAFQAQDRSFQ</sequence>
<dbReference type="RefSeq" id="WP_197679670.1">
    <property type="nucleotide sequence ID" value="NZ_LT629739.1"/>
</dbReference>
<dbReference type="Proteomes" id="UP000199700">
    <property type="component" value="Chromosome"/>
</dbReference>